<dbReference type="GO" id="GO:0005319">
    <property type="term" value="F:lipid transporter activity"/>
    <property type="evidence" value="ECO:0007669"/>
    <property type="project" value="InterPro"/>
</dbReference>
<evidence type="ECO:0000256" key="4">
    <source>
        <dbReference type="ARBA" id="ARBA00023180"/>
    </source>
</evidence>
<feature type="domain" description="Vitellogenin" evidence="8">
    <location>
        <begin position="21"/>
        <end position="722"/>
    </location>
</feature>
<dbReference type="PANTHER" id="PTHR23345:SF15">
    <property type="entry name" value="VITELLOGENIN 1-RELATED"/>
    <property type="match status" value="1"/>
</dbReference>
<dbReference type="Pfam" id="PF01347">
    <property type="entry name" value="Vitellogenin_N"/>
    <property type="match status" value="1"/>
</dbReference>
<dbReference type="SUPFAM" id="SSF56968">
    <property type="entry name" value="Lipovitellin-phosvitin complex, beta-sheet shell regions"/>
    <property type="match status" value="2"/>
</dbReference>
<dbReference type="EMBL" id="FX985563">
    <property type="protein sequence ID" value="BBF97897.1"/>
    <property type="molecule type" value="mRNA"/>
</dbReference>
<name>A0A348G624_ODOMO</name>
<evidence type="ECO:0000259" key="7">
    <source>
        <dbReference type="SMART" id="SM00216"/>
    </source>
</evidence>
<keyword evidence="3" id="KW-1015">Disulfide bond</keyword>
<dbReference type="InterPro" id="IPR001846">
    <property type="entry name" value="VWF_type-D"/>
</dbReference>
<dbReference type="InterPro" id="IPR015816">
    <property type="entry name" value="Vitellinogen_b-sht_N"/>
</dbReference>
<organism evidence="10">
    <name type="scientific">Odontomachus monticola</name>
    <name type="common">Trap-jaw ant</name>
    <dbReference type="NCBI Taxonomy" id="613454"/>
    <lineage>
        <taxon>Eukaryota</taxon>
        <taxon>Metazoa</taxon>
        <taxon>Ecdysozoa</taxon>
        <taxon>Arthropoda</taxon>
        <taxon>Hexapoda</taxon>
        <taxon>Insecta</taxon>
        <taxon>Pterygota</taxon>
        <taxon>Neoptera</taxon>
        <taxon>Endopterygota</taxon>
        <taxon>Hymenoptera</taxon>
        <taxon>Apocrita</taxon>
        <taxon>Aculeata</taxon>
        <taxon>Formicoidea</taxon>
        <taxon>Formicidae</taxon>
        <taxon>Ponerinae</taxon>
        <taxon>Ponerini</taxon>
        <taxon>Odontomachus</taxon>
    </lineage>
</organism>
<dbReference type="InterPro" id="IPR015255">
    <property type="entry name" value="Vitellinogen_open_b-sht"/>
</dbReference>
<dbReference type="SUPFAM" id="SSF48431">
    <property type="entry name" value="Lipovitellin-phosvitin complex, superhelical domain"/>
    <property type="match status" value="1"/>
</dbReference>
<dbReference type="GO" id="GO:0045735">
    <property type="term" value="F:nutrient reservoir activity"/>
    <property type="evidence" value="ECO:0007669"/>
    <property type="project" value="UniProtKB-KW"/>
</dbReference>
<evidence type="ECO:0000256" key="6">
    <source>
        <dbReference type="SAM" id="SignalP"/>
    </source>
</evidence>
<sequence>MWLHFALIFLAGTALVDSTAWKPNHVYQYIVRSRALAGVKVADQVTGVLMKGQLNVHVTSSDVLMVEFNGAEYASIHKSLPDGFNAHVPDNEVKYVGLPTIKDPLKVTLRNGQIDEIFASPSDSENPHTVNIIKGILSHLQFEIDLRTQKKITKPGDSHDYQVYTTKEQTVSGFCDTEYEMTPLFREDLNKTNLPYLEKSNEDGYLRILKYKDYKNCVQGPKYQFTMTDNVEKNIDQEYITRSSSTNMIISHKKQYFTIWSSVMENTIQVRPRLKDMETSRMFNMMNVTLVKVEEATKEISVPTDVVSTGNLTYVYNMRERNRFEFYHPDLDNMNFQERSRESFESDRHRVMGRNRVDKNRDRQFDRSESEENKSESNSREHRYFIRKREVHERKASHNLQDHLSDMTRQTNILVDEIATEIMTPDELVNRGTLEKYAILTKVFRHMDETSITAVENKLQIAHKTVNKQDEKKIIAWGVFRDAVAQAGTLDALKIIHKWVVTKRLTNLGAAAVIGQLPRVVREPLPKYIQQFYELIKLPEVRNAAFVNSTAPYAFAEMVRYALVLDQKYIYPRSSNAIIKPEEKKKQIATYISYFSDELHKAYKARHNSGIVTYIWALGNIAHPDIIHVFEPYLEGERKLTTFQRATMVSAMEKIFSLNPETIRPIVHKIYLNQKEHYEVRVMAVKLLLNSHPPKHILMSLAEKASWEPDPQVKNAIITGIDSLTKLTDQQYERIVKDAIAANEIILRHDPEYNYKYSTHIMQDYVNKQKDYAASFDFATVASEIKGLPKFTDIAFRYNSSHFSPPAVRTKSGVSDVNIIVNVVMTIIQQITSIVEQTTVDELAEKLNIVYNKEEVEGSVTISDEYRVFVIVFDRDTMENIINTILRLKETTKDNYHKEYISSLLFNREFVIGYPSEIGIPVNYRLNVPQLVSIKNKMQTKGNLLEIGQEVDAVISKKTISRITFVTLFNNEEYFAGVDVDGQIRVPGVWSAQLRQKADKIKIEYKPAPGTNRAKLWQYSVVPYTGNVPFPNFKSVRTSKDTHPIIIGKVRKVVTSLMFKKILVKQETCDFRPDVSSQFNLPSPTDIFKSIMKTFVSEPLHYQKQEISNNYSPEDENSVSITIDYANTSPFDTERTSESMRAQEEIWSNLENKMKEPHSITTVHVRFQMLGDNVDFKCYGGVAQFYESFDTEVRAKCDLHNSDPSKITQICAELQVNQTPSGCPTINVSSDKMRQFKALVRYGKSCEDGKEINIKGIQKQSENVKEKIINSKTYEQSKKEVEAGNMGLVNSEKICNVIDFMDELAFSVKMDWENVTTVYYSAIKWLVNRAVPNMNIDLIKPSGSKTPHFPLSNFINFNIKRQLQSKEMDVTVTSGPLVVHVPVRISAAPFATWINNEIDSFSGINNEKKFCTIGQTKVKTFGNKVYPIEMNRCPRMIIVNPTNIIFNSSVDIMDKFVTNHHHDHNIAIWFEDLGDGKRQITTMYKNKPLHFTTSESGDTFYVDGKPLTFHKDTSFIEKNPDFKVVKITPVIYEITIRPAEIVILFNGRRIHIQASDAYNGYTRGLCGNKDDNKETDFIIPQGCVVKKPKHFIASYTFDSDKCIVDEDTKRMKKEAMEKCRVIEVEYRQANVVDNASQERGYTRQSMDTPVPECTVLRTHIRMDRSGEACFSMRPIPVCAEGCESIDIVSKPISYHCEILTPEVLEMIKRIKAGANPDFSTKTQSMVKYEQISTGCIP</sequence>
<keyword evidence="1 6" id="KW-0732">Signal</keyword>
<keyword evidence="2" id="KW-0758">Storage protein</keyword>
<dbReference type="PANTHER" id="PTHR23345">
    <property type="entry name" value="VITELLOGENIN-RELATED"/>
    <property type="match status" value="1"/>
</dbReference>
<feature type="domain" description="Vitellinogen open beta-sheet" evidence="9">
    <location>
        <begin position="756"/>
        <end position="1026"/>
    </location>
</feature>
<feature type="chain" id="PRO_5016965740" evidence="6">
    <location>
        <begin position="19"/>
        <end position="1737"/>
    </location>
</feature>
<dbReference type="Gene3D" id="2.30.230.10">
    <property type="entry name" value="Lipovitellin, beta-sheet shell regions, chain A"/>
    <property type="match status" value="1"/>
</dbReference>
<dbReference type="Gene3D" id="1.25.10.20">
    <property type="entry name" value="Vitellinogen, superhelical"/>
    <property type="match status" value="1"/>
</dbReference>
<dbReference type="SMART" id="SM00638">
    <property type="entry name" value="LPD_N"/>
    <property type="match status" value="1"/>
</dbReference>
<accession>A0A348G624</accession>
<feature type="domain" description="VWFD" evidence="7">
    <location>
        <begin position="1401"/>
        <end position="1582"/>
    </location>
</feature>
<dbReference type="InterPro" id="IPR050733">
    <property type="entry name" value="Vitellogenin/Apolipophorin"/>
</dbReference>
<evidence type="ECO:0000259" key="9">
    <source>
        <dbReference type="SMART" id="SM01169"/>
    </source>
</evidence>
<dbReference type="SMART" id="SM00216">
    <property type="entry name" value="VWD"/>
    <property type="match status" value="1"/>
</dbReference>
<dbReference type="InterPro" id="IPR001747">
    <property type="entry name" value="Vitellogenin_N"/>
</dbReference>
<dbReference type="Pfam" id="PF00094">
    <property type="entry name" value="VWD"/>
    <property type="match status" value="1"/>
</dbReference>
<proteinExistence type="evidence at transcript level"/>
<dbReference type="SMART" id="SM01169">
    <property type="entry name" value="DUF1943"/>
    <property type="match status" value="1"/>
</dbReference>
<evidence type="ECO:0000256" key="5">
    <source>
        <dbReference type="SAM" id="MobiDB-lite"/>
    </source>
</evidence>
<evidence type="ECO:0000256" key="2">
    <source>
        <dbReference type="ARBA" id="ARBA00022761"/>
    </source>
</evidence>
<evidence type="ECO:0000256" key="3">
    <source>
        <dbReference type="ARBA" id="ARBA00023157"/>
    </source>
</evidence>
<reference evidence="10" key="1">
    <citation type="journal article" date="2017" name="Toxins">
        <title>Combined Venom Gland Transcriptomic and Venom Peptidomic Analysis of the Predatory Ant Odontomachus monticola.</title>
        <authorList>
            <person name="Kazuma K."/>
            <person name="Masuko K."/>
            <person name="Konno K."/>
            <person name="Inagaki H."/>
        </authorList>
    </citation>
    <scope>NUCLEOTIDE SEQUENCE</scope>
    <source>
        <tissue evidence="10">Venom gland and sac</tissue>
    </source>
</reference>
<evidence type="ECO:0000259" key="8">
    <source>
        <dbReference type="SMART" id="SM00638"/>
    </source>
</evidence>
<gene>
    <name evidence="10" type="primary">om-VIT1</name>
</gene>
<dbReference type="InterPro" id="IPR015819">
    <property type="entry name" value="Lipid_transp_b-sht_shell"/>
</dbReference>
<evidence type="ECO:0000313" key="10">
    <source>
        <dbReference type="EMBL" id="BBF97897.1"/>
    </source>
</evidence>
<dbReference type="InterPro" id="IPR011030">
    <property type="entry name" value="Lipovitellin_superhlx_dom"/>
</dbReference>
<evidence type="ECO:0000256" key="1">
    <source>
        <dbReference type="ARBA" id="ARBA00022729"/>
    </source>
</evidence>
<feature type="region of interest" description="Disordered" evidence="5">
    <location>
        <begin position="339"/>
        <end position="385"/>
    </location>
</feature>
<dbReference type="Pfam" id="PF09172">
    <property type="entry name" value="Vit_open_b-sht"/>
    <property type="match status" value="1"/>
</dbReference>
<feature type="signal peptide" evidence="6">
    <location>
        <begin position="1"/>
        <end position="18"/>
    </location>
</feature>
<protein>
    <submittedName>
        <fullName evidence="10">Vitellogenin 1</fullName>
    </submittedName>
</protein>
<keyword evidence="4" id="KW-0325">Glycoprotein</keyword>